<dbReference type="PANTHER" id="PTHR48238:SF1">
    <property type="entry name" value="(RAPE) HYPOTHETICAL PROTEIN"/>
    <property type="match status" value="1"/>
</dbReference>
<dbReference type="PhylomeDB" id="A0A068V568"/>
<dbReference type="OMA" id="MMIESIG"/>
<gene>
    <name evidence="1" type="ORF">GSCOC_T00042569001</name>
</gene>
<dbReference type="FunCoup" id="A0A068V568">
    <property type="interactions" value="27"/>
</dbReference>
<dbReference type="Proteomes" id="UP000295252">
    <property type="component" value="Chromosome VI"/>
</dbReference>
<dbReference type="EMBL" id="HG739178">
    <property type="protein sequence ID" value="CDP15033.1"/>
    <property type="molecule type" value="Genomic_DNA"/>
</dbReference>
<organism evidence="1 2">
    <name type="scientific">Coffea canephora</name>
    <name type="common">Robusta coffee</name>
    <dbReference type="NCBI Taxonomy" id="49390"/>
    <lineage>
        <taxon>Eukaryota</taxon>
        <taxon>Viridiplantae</taxon>
        <taxon>Streptophyta</taxon>
        <taxon>Embryophyta</taxon>
        <taxon>Tracheophyta</taxon>
        <taxon>Spermatophyta</taxon>
        <taxon>Magnoliopsida</taxon>
        <taxon>eudicotyledons</taxon>
        <taxon>Gunneridae</taxon>
        <taxon>Pentapetalae</taxon>
        <taxon>asterids</taxon>
        <taxon>lamiids</taxon>
        <taxon>Gentianales</taxon>
        <taxon>Rubiaceae</taxon>
        <taxon>Ixoroideae</taxon>
        <taxon>Gardenieae complex</taxon>
        <taxon>Bertiereae - Coffeeae clade</taxon>
        <taxon>Coffeeae</taxon>
        <taxon>Coffea</taxon>
    </lineage>
</organism>
<name>A0A068V568_COFCA</name>
<sequence length="168" mass="18338">MLGRIRRASISSLELLEMEERPSPKLIKDDPLSIYESTLMKLREGSLRCQSLPPAEPSCLDVSCSTASDPPATIGDDCSSTDLSPLSNADQHIPRGSTTRRAKNLSVLFLFSKYKSPKNAPNSSEEDAMTLENVCSSACASSTDSISQFTSSHRQHLPEECFHSGMIQ</sequence>
<accession>A0A068V568</accession>
<evidence type="ECO:0000313" key="2">
    <source>
        <dbReference type="Proteomes" id="UP000295252"/>
    </source>
</evidence>
<dbReference type="AlphaFoldDB" id="A0A068V568"/>
<evidence type="ECO:0000313" key="1">
    <source>
        <dbReference type="EMBL" id="CDP15033.1"/>
    </source>
</evidence>
<dbReference type="OrthoDB" id="60860at2759"/>
<reference evidence="2" key="1">
    <citation type="journal article" date="2014" name="Science">
        <title>The coffee genome provides insight into the convergent evolution of caffeine biosynthesis.</title>
        <authorList>
            <person name="Denoeud F."/>
            <person name="Carretero-Paulet L."/>
            <person name="Dereeper A."/>
            <person name="Droc G."/>
            <person name="Guyot R."/>
            <person name="Pietrella M."/>
            <person name="Zheng C."/>
            <person name="Alberti A."/>
            <person name="Anthony F."/>
            <person name="Aprea G."/>
            <person name="Aury J.M."/>
            <person name="Bento P."/>
            <person name="Bernard M."/>
            <person name="Bocs S."/>
            <person name="Campa C."/>
            <person name="Cenci A."/>
            <person name="Combes M.C."/>
            <person name="Crouzillat D."/>
            <person name="Da Silva C."/>
            <person name="Daddiego L."/>
            <person name="De Bellis F."/>
            <person name="Dussert S."/>
            <person name="Garsmeur O."/>
            <person name="Gayraud T."/>
            <person name="Guignon V."/>
            <person name="Jahn K."/>
            <person name="Jamilloux V."/>
            <person name="Joet T."/>
            <person name="Labadie K."/>
            <person name="Lan T."/>
            <person name="Leclercq J."/>
            <person name="Lepelley M."/>
            <person name="Leroy T."/>
            <person name="Li L.T."/>
            <person name="Librado P."/>
            <person name="Lopez L."/>
            <person name="Munoz A."/>
            <person name="Noel B."/>
            <person name="Pallavicini A."/>
            <person name="Perrotta G."/>
            <person name="Poncet V."/>
            <person name="Pot D."/>
            <person name="Priyono X."/>
            <person name="Rigoreau M."/>
            <person name="Rouard M."/>
            <person name="Rozas J."/>
            <person name="Tranchant-Dubreuil C."/>
            <person name="VanBuren R."/>
            <person name="Zhang Q."/>
            <person name="Andrade A.C."/>
            <person name="Argout X."/>
            <person name="Bertrand B."/>
            <person name="de Kochko A."/>
            <person name="Graziosi G."/>
            <person name="Henry R.J."/>
            <person name="Jayarama X."/>
            <person name="Ming R."/>
            <person name="Nagai C."/>
            <person name="Rounsley S."/>
            <person name="Sankoff D."/>
            <person name="Giuliano G."/>
            <person name="Albert V.A."/>
            <person name="Wincker P."/>
            <person name="Lashermes P."/>
        </authorList>
    </citation>
    <scope>NUCLEOTIDE SEQUENCE [LARGE SCALE GENOMIC DNA]</scope>
    <source>
        <strain evidence="2">cv. DH200-94</strain>
    </source>
</reference>
<dbReference type="PANTHER" id="PTHR48238">
    <property type="entry name" value="BNACNNG09570D PROTEIN"/>
    <property type="match status" value="1"/>
</dbReference>
<protein>
    <submittedName>
        <fullName evidence="1">Uncharacterized protein</fullName>
    </submittedName>
</protein>
<proteinExistence type="predicted"/>
<keyword evidence="2" id="KW-1185">Reference proteome</keyword>
<dbReference type="InParanoid" id="A0A068V568"/>
<dbReference type="Gramene" id="CDP15033">
    <property type="protein sequence ID" value="CDP15033"/>
    <property type="gene ID" value="GSCOC_T00042569001"/>
</dbReference>